<name>A0A845DUW3_9BACI</name>
<accession>A0A845DUW3</accession>
<protein>
    <submittedName>
        <fullName evidence="1">DUF4177 domain-containing protein</fullName>
    </submittedName>
</protein>
<sequence>MKQFEYRVEDIQVQLKANKEFSEVMEEKLNSMGKDGWELAGVNGSVFYFKKEEK</sequence>
<comment type="caution">
    <text evidence="1">The sequence shown here is derived from an EMBL/GenBank/DDBJ whole genome shotgun (WGS) entry which is preliminary data.</text>
</comment>
<dbReference type="EMBL" id="WMET01000002">
    <property type="protein sequence ID" value="MYL20609.1"/>
    <property type="molecule type" value="Genomic_DNA"/>
</dbReference>
<gene>
    <name evidence="1" type="ORF">GLW04_11950</name>
</gene>
<dbReference type="RefSeq" id="WP_160837455.1">
    <property type="nucleotide sequence ID" value="NZ_WMET01000002.1"/>
</dbReference>
<proteinExistence type="predicted"/>
<reference evidence="1 2" key="1">
    <citation type="submission" date="2019-11" db="EMBL/GenBank/DDBJ databases">
        <title>Genome sequences of 17 halophilic strains isolated from different environments.</title>
        <authorList>
            <person name="Furrow R.E."/>
        </authorList>
    </citation>
    <scope>NUCLEOTIDE SEQUENCE [LARGE SCALE GENOMIC DNA]</scope>
    <source>
        <strain evidence="1 2">22511_23_Filter</strain>
    </source>
</reference>
<dbReference type="AlphaFoldDB" id="A0A845DUW3"/>
<evidence type="ECO:0000313" key="1">
    <source>
        <dbReference type="EMBL" id="MYL20609.1"/>
    </source>
</evidence>
<evidence type="ECO:0000313" key="2">
    <source>
        <dbReference type="Proteomes" id="UP000460949"/>
    </source>
</evidence>
<organism evidence="1 2">
    <name type="scientific">Halobacillus litoralis</name>
    <dbReference type="NCBI Taxonomy" id="45668"/>
    <lineage>
        <taxon>Bacteria</taxon>
        <taxon>Bacillati</taxon>
        <taxon>Bacillota</taxon>
        <taxon>Bacilli</taxon>
        <taxon>Bacillales</taxon>
        <taxon>Bacillaceae</taxon>
        <taxon>Halobacillus</taxon>
    </lineage>
</organism>
<dbReference type="Proteomes" id="UP000460949">
    <property type="component" value="Unassembled WGS sequence"/>
</dbReference>